<evidence type="ECO:0000313" key="1">
    <source>
        <dbReference type="EMBL" id="GAA4343076.1"/>
    </source>
</evidence>
<proteinExistence type="predicted"/>
<dbReference type="RefSeq" id="WP_345258032.1">
    <property type="nucleotide sequence ID" value="NZ_BAABGY010000016.1"/>
</dbReference>
<dbReference type="EMBL" id="BAABGY010000016">
    <property type="protein sequence ID" value="GAA4343076.1"/>
    <property type="molecule type" value="Genomic_DNA"/>
</dbReference>
<sequence length="235" mass="27709">MGNGKSVDSIGEYHFYTPDAHRFAEEIARRFSCNIKLSFADMTDGGRLGERPDEYLDFGHGVDARMSYWQGDYERKRAPGLLSCSYDLYLPDAFRYSEALDFEFFENGLFTLDFLEYDSLWRSFIDRIRGRHEWERRPRVEVIEDLQAVRAHYLPFYRMLDCYEVTLRTDYPYGTIERFLFSQAPGMRNTLAEVRQSFVEADGVQLFDFCAALQEPGLIPERLDPYRVVLSDHWD</sequence>
<comment type="caution">
    <text evidence="1">The sequence shown here is derived from an EMBL/GenBank/DDBJ whole genome shotgun (WGS) entry which is preliminary data.</text>
</comment>
<evidence type="ECO:0000313" key="2">
    <source>
        <dbReference type="Proteomes" id="UP001501725"/>
    </source>
</evidence>
<reference evidence="2" key="1">
    <citation type="journal article" date="2019" name="Int. J. Syst. Evol. Microbiol.">
        <title>The Global Catalogue of Microorganisms (GCM) 10K type strain sequencing project: providing services to taxonomists for standard genome sequencing and annotation.</title>
        <authorList>
            <consortium name="The Broad Institute Genomics Platform"/>
            <consortium name="The Broad Institute Genome Sequencing Center for Infectious Disease"/>
            <person name="Wu L."/>
            <person name="Ma J."/>
        </authorList>
    </citation>
    <scope>NUCLEOTIDE SEQUENCE [LARGE SCALE GENOMIC DNA]</scope>
    <source>
        <strain evidence="2">JCM 17919</strain>
    </source>
</reference>
<protein>
    <submittedName>
        <fullName evidence="1">Uncharacterized protein</fullName>
    </submittedName>
</protein>
<name>A0ABP8HR76_9BACT</name>
<gene>
    <name evidence="1" type="ORF">GCM10023184_43080</name>
</gene>
<accession>A0ABP8HR76</accession>
<keyword evidence="2" id="KW-1185">Reference proteome</keyword>
<dbReference type="Proteomes" id="UP001501725">
    <property type="component" value="Unassembled WGS sequence"/>
</dbReference>
<organism evidence="1 2">
    <name type="scientific">Flaviaesturariibacter amylovorans</name>
    <dbReference type="NCBI Taxonomy" id="1084520"/>
    <lineage>
        <taxon>Bacteria</taxon>
        <taxon>Pseudomonadati</taxon>
        <taxon>Bacteroidota</taxon>
        <taxon>Chitinophagia</taxon>
        <taxon>Chitinophagales</taxon>
        <taxon>Chitinophagaceae</taxon>
        <taxon>Flaviaestuariibacter</taxon>
    </lineage>
</organism>